<keyword evidence="1" id="KW-0812">Transmembrane</keyword>
<evidence type="ECO:0008006" key="4">
    <source>
        <dbReference type="Google" id="ProtNLM"/>
    </source>
</evidence>
<accession>A0AAW1MEG8</accession>
<evidence type="ECO:0000256" key="1">
    <source>
        <dbReference type="SAM" id="Phobius"/>
    </source>
</evidence>
<proteinExistence type="predicted"/>
<keyword evidence="1" id="KW-0472">Membrane</keyword>
<feature type="transmembrane region" description="Helical" evidence="1">
    <location>
        <begin position="402"/>
        <end position="425"/>
    </location>
</feature>
<evidence type="ECO:0000313" key="2">
    <source>
        <dbReference type="EMBL" id="KAK9745725.1"/>
    </source>
</evidence>
<feature type="transmembrane region" description="Helical" evidence="1">
    <location>
        <begin position="446"/>
        <end position="468"/>
    </location>
</feature>
<keyword evidence="3" id="KW-1185">Reference proteome</keyword>
<protein>
    <recommendedName>
        <fullName evidence="4">Gustatory receptor</fullName>
    </recommendedName>
</protein>
<gene>
    <name evidence="2" type="ORF">QE152_g6701</name>
</gene>
<feature type="transmembrane region" description="Helical" evidence="1">
    <location>
        <begin position="57"/>
        <end position="75"/>
    </location>
</feature>
<reference evidence="2 3" key="1">
    <citation type="journal article" date="2024" name="BMC Genomics">
        <title>De novo assembly and annotation of Popillia japonica's genome with initial clues to its potential as an invasive pest.</title>
        <authorList>
            <person name="Cucini C."/>
            <person name="Boschi S."/>
            <person name="Funari R."/>
            <person name="Cardaioli E."/>
            <person name="Iannotti N."/>
            <person name="Marturano G."/>
            <person name="Paoli F."/>
            <person name="Bruttini M."/>
            <person name="Carapelli A."/>
            <person name="Frati F."/>
            <person name="Nardi F."/>
        </authorList>
    </citation>
    <scope>NUCLEOTIDE SEQUENCE [LARGE SCALE GENOMIC DNA]</scope>
    <source>
        <strain evidence="2">DMR45628</strain>
    </source>
</reference>
<feature type="transmembrane region" description="Helical" evidence="1">
    <location>
        <begin position="549"/>
        <end position="575"/>
    </location>
</feature>
<dbReference type="EMBL" id="JASPKY010000046">
    <property type="protein sequence ID" value="KAK9745725.1"/>
    <property type="molecule type" value="Genomic_DNA"/>
</dbReference>
<feature type="transmembrane region" description="Helical" evidence="1">
    <location>
        <begin position="242"/>
        <end position="266"/>
    </location>
</feature>
<feature type="transmembrane region" description="Helical" evidence="1">
    <location>
        <begin position="366"/>
        <end position="390"/>
    </location>
</feature>
<feature type="transmembrane region" description="Helical" evidence="1">
    <location>
        <begin position="278"/>
        <end position="307"/>
    </location>
</feature>
<feature type="transmembrane region" description="Helical" evidence="1">
    <location>
        <begin position="474"/>
        <end position="493"/>
    </location>
</feature>
<organism evidence="2 3">
    <name type="scientific">Popillia japonica</name>
    <name type="common">Japanese beetle</name>
    <dbReference type="NCBI Taxonomy" id="7064"/>
    <lineage>
        <taxon>Eukaryota</taxon>
        <taxon>Metazoa</taxon>
        <taxon>Ecdysozoa</taxon>
        <taxon>Arthropoda</taxon>
        <taxon>Hexapoda</taxon>
        <taxon>Insecta</taxon>
        <taxon>Pterygota</taxon>
        <taxon>Neoptera</taxon>
        <taxon>Endopterygota</taxon>
        <taxon>Coleoptera</taxon>
        <taxon>Polyphaga</taxon>
        <taxon>Scarabaeiformia</taxon>
        <taxon>Scarabaeidae</taxon>
        <taxon>Rutelinae</taxon>
        <taxon>Popillia</taxon>
    </lineage>
</organism>
<dbReference type="AlphaFoldDB" id="A0AAW1MEG8"/>
<sequence>MYLKIDRLKRFLTKTIFTKKEKTFLEDIKPLIFLGKIYGTVLFASDDESIFGTGMKILPLLILYIICCYFSLITLDTHKNISVLQHKFSMILLFLTIGGTIIKFIYFFLRRQEHKNLILKIHQLNRLLGYEKRPSPSLKWPVFKIISHILSRDITFYITFKKVQVNFMNIPNMLVLGWSFNACILNEFITRFIGQELLNQFRILNQKILIISETVGTICGDVESILELIRFRKILSKLSLKFNEFCILPLLVTLALQGCLSVWMLYNCFLHVVLQTPGYVFVILMMVMRTALTTMYTLAIIGGWTAIQKECTVKASRHQKTEEMKRFLTKILLKTRERTFIESLQPTLILGKIFGNVLITFDNDSVVNTILTVLPLQILFIICSCNYYAVIDLYKINSKYELAVNIIFFLILIGGTLLRPIYYFLQRNRHKKILLDLQKLNKDLRKCYVIDFRMLAQISLMLALNIFFNTGMHSLGMIEATVMSLLVFLIGLNSGSVNDYVSRTIIIEIIEQFKFLHEKMRKNNDVGQIMMAVNHHAKLMRLCARFNHLCALPVLLTFSLHWSLIIWILHSGFLFTFHKISCYQYKIMFEMARIASIAGGSIILIRSWVSIQEEVSNIDVLFLDTLK</sequence>
<dbReference type="Proteomes" id="UP001458880">
    <property type="component" value="Unassembled WGS sequence"/>
</dbReference>
<name>A0AAW1MEG8_POPJA</name>
<feature type="transmembrane region" description="Helical" evidence="1">
    <location>
        <begin position="87"/>
        <end position="109"/>
    </location>
</feature>
<evidence type="ECO:0000313" key="3">
    <source>
        <dbReference type="Proteomes" id="UP001458880"/>
    </source>
</evidence>
<keyword evidence="1" id="KW-1133">Transmembrane helix</keyword>
<comment type="caution">
    <text evidence="2">The sequence shown here is derived from an EMBL/GenBank/DDBJ whole genome shotgun (WGS) entry which is preliminary data.</text>
</comment>